<dbReference type="Proteomes" id="UP001066276">
    <property type="component" value="Chromosome 10"/>
</dbReference>
<organism evidence="2 3">
    <name type="scientific">Pleurodeles waltl</name>
    <name type="common">Iberian ribbed newt</name>
    <dbReference type="NCBI Taxonomy" id="8319"/>
    <lineage>
        <taxon>Eukaryota</taxon>
        <taxon>Metazoa</taxon>
        <taxon>Chordata</taxon>
        <taxon>Craniata</taxon>
        <taxon>Vertebrata</taxon>
        <taxon>Euteleostomi</taxon>
        <taxon>Amphibia</taxon>
        <taxon>Batrachia</taxon>
        <taxon>Caudata</taxon>
        <taxon>Salamandroidea</taxon>
        <taxon>Salamandridae</taxon>
        <taxon>Pleurodelinae</taxon>
        <taxon>Pleurodeles</taxon>
    </lineage>
</organism>
<feature type="compositionally biased region" description="Basic and acidic residues" evidence="1">
    <location>
        <begin position="24"/>
        <end position="69"/>
    </location>
</feature>
<comment type="caution">
    <text evidence="2">The sequence shown here is derived from an EMBL/GenBank/DDBJ whole genome shotgun (WGS) entry which is preliminary data.</text>
</comment>
<gene>
    <name evidence="2" type="ORF">NDU88_003581</name>
</gene>
<feature type="compositionally biased region" description="Low complexity" evidence="1">
    <location>
        <begin position="1"/>
        <end position="10"/>
    </location>
</feature>
<proteinExistence type="predicted"/>
<feature type="region of interest" description="Disordered" evidence="1">
    <location>
        <begin position="1"/>
        <end position="71"/>
    </location>
</feature>
<reference evidence="2" key="1">
    <citation type="journal article" date="2022" name="bioRxiv">
        <title>Sequencing and chromosome-scale assembly of the giantPleurodeles waltlgenome.</title>
        <authorList>
            <person name="Brown T."/>
            <person name="Elewa A."/>
            <person name="Iarovenko S."/>
            <person name="Subramanian E."/>
            <person name="Araus A.J."/>
            <person name="Petzold A."/>
            <person name="Susuki M."/>
            <person name="Suzuki K.-i.T."/>
            <person name="Hayashi T."/>
            <person name="Toyoda A."/>
            <person name="Oliveira C."/>
            <person name="Osipova E."/>
            <person name="Leigh N.D."/>
            <person name="Simon A."/>
            <person name="Yun M.H."/>
        </authorList>
    </citation>
    <scope>NUCLEOTIDE SEQUENCE</scope>
    <source>
        <strain evidence="2">20211129_DDA</strain>
        <tissue evidence="2">Liver</tissue>
    </source>
</reference>
<sequence>MEVWGTTNGEETNRRRRTESGPANERDGKPKAVHWRRNEDHSREERQITAGRDDRDELTTERDMEKGGDTSHAYWRGWLIQVQTSV</sequence>
<dbReference type="EMBL" id="JANPWB010000014">
    <property type="protein sequence ID" value="KAJ1098470.1"/>
    <property type="molecule type" value="Genomic_DNA"/>
</dbReference>
<evidence type="ECO:0000313" key="3">
    <source>
        <dbReference type="Proteomes" id="UP001066276"/>
    </source>
</evidence>
<accession>A0AAV7M6P4</accession>
<evidence type="ECO:0000313" key="2">
    <source>
        <dbReference type="EMBL" id="KAJ1098470.1"/>
    </source>
</evidence>
<dbReference type="AlphaFoldDB" id="A0AAV7M6P4"/>
<keyword evidence="3" id="KW-1185">Reference proteome</keyword>
<evidence type="ECO:0000256" key="1">
    <source>
        <dbReference type="SAM" id="MobiDB-lite"/>
    </source>
</evidence>
<name>A0AAV7M6P4_PLEWA</name>
<protein>
    <submittedName>
        <fullName evidence="2">Uncharacterized protein</fullName>
    </submittedName>
</protein>